<dbReference type="AlphaFoldDB" id="A0A839TYF0"/>
<dbReference type="EMBL" id="JACHXJ010000016">
    <property type="protein sequence ID" value="MBB3132294.1"/>
    <property type="molecule type" value="Genomic_DNA"/>
</dbReference>
<proteinExistence type="predicted"/>
<gene>
    <name evidence="2" type="ORF">FHS19_007023</name>
</gene>
<reference evidence="2 3" key="1">
    <citation type="submission" date="2020-08" db="EMBL/GenBank/DDBJ databases">
        <title>Genomic Encyclopedia of Type Strains, Phase III (KMG-III): the genomes of soil and plant-associated and newly described type strains.</title>
        <authorList>
            <person name="Whitman W."/>
        </authorList>
    </citation>
    <scope>NUCLEOTIDE SEQUENCE [LARGE SCALE GENOMIC DNA]</scope>
    <source>
        <strain evidence="2 3">CECT 5831</strain>
    </source>
</reference>
<accession>A0A839TYF0</accession>
<dbReference type="Proteomes" id="UP000517523">
    <property type="component" value="Unassembled WGS sequence"/>
</dbReference>
<dbReference type="NCBIfam" id="TIGR02894">
    <property type="entry name" value="DNA_bind_RsfA"/>
    <property type="match status" value="1"/>
</dbReference>
<organism evidence="2 3">
    <name type="scientific">Paenibacillus rhizosphaerae</name>
    <dbReference type="NCBI Taxonomy" id="297318"/>
    <lineage>
        <taxon>Bacteria</taxon>
        <taxon>Bacillati</taxon>
        <taxon>Bacillota</taxon>
        <taxon>Bacilli</taxon>
        <taxon>Bacillales</taxon>
        <taxon>Paenibacillaceae</taxon>
        <taxon>Paenibacillus</taxon>
    </lineage>
</organism>
<sequence length="168" mass="19215">MQRQDGWTLEDDICLSETVINCIEQGETQLNAFKLVAKKTNRTPAACGFRWNSNLRKKYEQQINQAKLKRKQAQGVLKKHPKLSVSIPSVKTYVPEIDIDQVISSLQALKEQLEGMRTIISSLQNRNVELEQQLNSKPSDVTEDMRNLLEIIRRAEKLGLTNKEKPAI</sequence>
<dbReference type="InterPro" id="IPR009057">
    <property type="entry name" value="Homeodomain-like_sf"/>
</dbReference>
<evidence type="ECO:0000313" key="3">
    <source>
        <dbReference type="Proteomes" id="UP000517523"/>
    </source>
</evidence>
<evidence type="ECO:0000313" key="2">
    <source>
        <dbReference type="EMBL" id="MBB3132294.1"/>
    </source>
</evidence>
<dbReference type="InterPro" id="IPR014243">
    <property type="entry name" value="RsfA-like"/>
</dbReference>
<name>A0A839TYF0_9BACL</name>
<dbReference type="PANTHER" id="PTHR41302:SF2">
    <property type="entry name" value="PRESPORE SPECIFIC TRANSCRIPTIONAL ACTIVATOR RSFA"/>
    <property type="match status" value="1"/>
</dbReference>
<dbReference type="PANTHER" id="PTHR41302">
    <property type="entry name" value="PRESPORE-SPECIFIC TRANSCRIPTIONAL REGULATOR RSFA-RELATED"/>
    <property type="match status" value="1"/>
</dbReference>
<keyword evidence="1" id="KW-0175">Coiled coil</keyword>
<protein>
    <submittedName>
        <fullName evidence="2">Prespore-specific regulator</fullName>
    </submittedName>
</protein>
<dbReference type="SUPFAM" id="SSF46689">
    <property type="entry name" value="Homeodomain-like"/>
    <property type="match status" value="1"/>
</dbReference>
<feature type="coiled-coil region" evidence="1">
    <location>
        <begin position="106"/>
        <end position="133"/>
    </location>
</feature>
<evidence type="ECO:0000256" key="1">
    <source>
        <dbReference type="SAM" id="Coils"/>
    </source>
</evidence>
<dbReference type="RefSeq" id="WP_183587991.1">
    <property type="nucleotide sequence ID" value="NZ_JACHXJ010000016.1"/>
</dbReference>
<comment type="caution">
    <text evidence="2">The sequence shown here is derived from an EMBL/GenBank/DDBJ whole genome shotgun (WGS) entry which is preliminary data.</text>
</comment>